<organism evidence="1 2">
    <name type="scientific">Flavobacterium cupreum</name>
    <dbReference type="NCBI Taxonomy" id="2133766"/>
    <lineage>
        <taxon>Bacteria</taxon>
        <taxon>Pseudomonadati</taxon>
        <taxon>Bacteroidota</taxon>
        <taxon>Flavobacteriia</taxon>
        <taxon>Flavobacteriales</taxon>
        <taxon>Flavobacteriaceae</taxon>
        <taxon>Flavobacterium</taxon>
    </lineage>
</organism>
<accession>A0A434AB40</accession>
<evidence type="ECO:0000313" key="1">
    <source>
        <dbReference type="EMBL" id="RUT71567.1"/>
    </source>
</evidence>
<dbReference type="EMBL" id="QWDM01000003">
    <property type="protein sequence ID" value="RUT71567.1"/>
    <property type="molecule type" value="Genomic_DNA"/>
</dbReference>
<protein>
    <submittedName>
        <fullName evidence="1">Uncharacterized protein</fullName>
    </submittedName>
</protein>
<reference evidence="2" key="1">
    <citation type="journal article" date="2019" name="Syst. Appl. Microbiol.">
        <title>Flavobacterium circumlabens sp. nov. and Flavobacterium cupreum sp. nov., two psychrotrophic species isolated from Antarctic environmental samples.</title>
        <authorList>
            <person name="Kralova S."/>
            <person name="Busse H.-J."/>
            <person name="Svec P."/>
            <person name="Maslanova I."/>
            <person name="Stankova E."/>
            <person name="Bartak M."/>
            <person name="Sedlacek I."/>
        </authorList>
    </citation>
    <scope>NUCLEOTIDE SEQUENCE [LARGE SCALE GENOMIC DNA]</scope>
    <source>
        <strain evidence="2">CCM 8825</strain>
    </source>
</reference>
<sequence>MAENQFSAAKRQTLPMVGTVFLHKSGTTTLEKCTFSHSSFLTFYQSGCDVFGRDTHPSTRFWASFLSTSAAKEKQKKAVLDVTAFTFLLFRNHKKYL</sequence>
<keyword evidence="2" id="KW-1185">Reference proteome</keyword>
<dbReference type="AlphaFoldDB" id="A0A434AB40"/>
<dbReference type="Proteomes" id="UP000288102">
    <property type="component" value="Unassembled WGS sequence"/>
</dbReference>
<gene>
    <name evidence="1" type="ORF">D0817_06765</name>
</gene>
<evidence type="ECO:0000313" key="2">
    <source>
        <dbReference type="Proteomes" id="UP000288102"/>
    </source>
</evidence>
<comment type="caution">
    <text evidence="1">The sequence shown here is derived from an EMBL/GenBank/DDBJ whole genome shotgun (WGS) entry which is preliminary data.</text>
</comment>
<proteinExistence type="predicted"/>
<name>A0A434AB40_9FLAO</name>